<evidence type="ECO:0000313" key="2">
    <source>
        <dbReference type="Proteomes" id="UP000216311"/>
    </source>
</evidence>
<dbReference type="EMBL" id="NMVQ01000046">
    <property type="protein sequence ID" value="OYO17182.1"/>
    <property type="molecule type" value="Genomic_DNA"/>
</dbReference>
<protein>
    <submittedName>
        <fullName evidence="1">Uncharacterized protein</fullName>
    </submittedName>
</protein>
<comment type="caution">
    <text evidence="1">The sequence shown here is derived from an EMBL/GenBank/DDBJ whole genome shotgun (WGS) entry which is preliminary data.</text>
</comment>
<gene>
    <name evidence="1" type="ORF">CGZ93_16530</name>
</gene>
<organism evidence="1 2">
    <name type="scientific">Enemella dayhoffiae</name>
    <dbReference type="NCBI Taxonomy" id="2016507"/>
    <lineage>
        <taxon>Bacteria</taxon>
        <taxon>Bacillati</taxon>
        <taxon>Actinomycetota</taxon>
        <taxon>Actinomycetes</taxon>
        <taxon>Propionibacteriales</taxon>
        <taxon>Propionibacteriaceae</taxon>
        <taxon>Enemella</taxon>
    </lineage>
</organism>
<accession>A0A255GP49</accession>
<keyword evidence="2" id="KW-1185">Reference proteome</keyword>
<sequence>MLVGTPLLGACSPADPGSPEIRARAAAAGTAADRMLEQLSDGDPLAAAFRDGCRRGQHNWKVKDDFDWDCGFHRYQAVEANGTLREVIEAQHQRLLAAGCQPDQTDNEQRRGLPVMLDHYEKYASSPHKLPSVRYLCAHQVAVGVKISDPSDPSLSTGPVLDAWSQGALARDRVLSEKVPDEATRARLTGSKAKVLVLKTASVKYYRA</sequence>
<name>A0A255GP49_9ACTN</name>
<evidence type="ECO:0000313" key="1">
    <source>
        <dbReference type="EMBL" id="OYO17182.1"/>
    </source>
</evidence>
<dbReference type="Proteomes" id="UP000216311">
    <property type="component" value="Unassembled WGS sequence"/>
</dbReference>
<reference evidence="1 2" key="1">
    <citation type="submission" date="2017-07" db="EMBL/GenBank/DDBJ databases">
        <title>Draft whole genome sequences of clinical Proprionibacteriaceae strains.</title>
        <authorList>
            <person name="Bernier A.-M."/>
            <person name="Bernard K."/>
            <person name="Domingo M.-C."/>
        </authorList>
    </citation>
    <scope>NUCLEOTIDE SEQUENCE [LARGE SCALE GENOMIC DNA]</scope>
    <source>
        <strain evidence="1 2">NML 130396</strain>
    </source>
</reference>
<proteinExistence type="predicted"/>
<dbReference type="AlphaFoldDB" id="A0A255GP49"/>